<dbReference type="Proteomes" id="UP000265515">
    <property type="component" value="Unassembled WGS sequence"/>
</dbReference>
<dbReference type="EMBL" id="BFEA01000217">
    <property type="protein sequence ID" value="GBG75106.1"/>
    <property type="molecule type" value="Genomic_DNA"/>
</dbReference>
<keyword evidence="3" id="KW-1185">Reference proteome</keyword>
<sequence length="286" mass="31269">MDLGMVKTKALTMTVTEVIGTTVLRTAMEEVEVGTGMEAAEGIMTGGTTITEEIVAGTATTMDGAPTGAMDETKTMVIDGTTTAATKGIKGVAAETGNDRRSAITATSMTISAGSVMLPVKVTSKDRATIRETSITGITIKVVDQNHEASTSSGSNEPAVATDISKELEEGIRMMCKYTSKQLELEEKKKVEKKTADERKKREDEERSAIEERNRLGILKKKAREEKEVGRESRLKHLLAKQKESLKEAFERMFEARLRKMVMIERAVKGKAKVVESDSEEEEEEL</sequence>
<comment type="caution">
    <text evidence="2">The sequence shown here is derived from an EMBL/GenBank/DDBJ whole genome shotgun (WGS) entry which is preliminary data.</text>
</comment>
<evidence type="ECO:0000256" key="1">
    <source>
        <dbReference type="SAM" id="MobiDB-lite"/>
    </source>
</evidence>
<protein>
    <submittedName>
        <fullName evidence="2">Uncharacterized protein</fullName>
    </submittedName>
</protein>
<accession>A0A388KYG8</accession>
<evidence type="ECO:0000313" key="2">
    <source>
        <dbReference type="EMBL" id="GBG75106.1"/>
    </source>
</evidence>
<evidence type="ECO:0000313" key="3">
    <source>
        <dbReference type="Proteomes" id="UP000265515"/>
    </source>
</evidence>
<dbReference type="AlphaFoldDB" id="A0A388KYG8"/>
<organism evidence="2 3">
    <name type="scientific">Chara braunii</name>
    <name type="common">Braun's stonewort</name>
    <dbReference type="NCBI Taxonomy" id="69332"/>
    <lineage>
        <taxon>Eukaryota</taxon>
        <taxon>Viridiplantae</taxon>
        <taxon>Streptophyta</taxon>
        <taxon>Charophyceae</taxon>
        <taxon>Charales</taxon>
        <taxon>Characeae</taxon>
        <taxon>Chara</taxon>
    </lineage>
</organism>
<feature type="region of interest" description="Disordered" evidence="1">
    <location>
        <begin position="189"/>
        <end position="208"/>
    </location>
</feature>
<dbReference type="Gramene" id="GBG75106">
    <property type="protein sequence ID" value="GBG75106"/>
    <property type="gene ID" value="CBR_g19619"/>
</dbReference>
<proteinExistence type="predicted"/>
<gene>
    <name evidence="2" type="ORF">CBR_g19619</name>
</gene>
<reference evidence="2 3" key="1">
    <citation type="journal article" date="2018" name="Cell">
        <title>The Chara Genome: Secondary Complexity and Implications for Plant Terrestrialization.</title>
        <authorList>
            <person name="Nishiyama T."/>
            <person name="Sakayama H."/>
            <person name="Vries J.D."/>
            <person name="Buschmann H."/>
            <person name="Saint-Marcoux D."/>
            <person name="Ullrich K.K."/>
            <person name="Haas F.B."/>
            <person name="Vanderstraeten L."/>
            <person name="Becker D."/>
            <person name="Lang D."/>
            <person name="Vosolsobe S."/>
            <person name="Rombauts S."/>
            <person name="Wilhelmsson P.K.I."/>
            <person name="Janitza P."/>
            <person name="Kern R."/>
            <person name="Heyl A."/>
            <person name="Rumpler F."/>
            <person name="Villalobos L.I.A.C."/>
            <person name="Clay J.M."/>
            <person name="Skokan R."/>
            <person name="Toyoda A."/>
            <person name="Suzuki Y."/>
            <person name="Kagoshima H."/>
            <person name="Schijlen E."/>
            <person name="Tajeshwar N."/>
            <person name="Catarino B."/>
            <person name="Hetherington A.J."/>
            <person name="Saltykova A."/>
            <person name="Bonnot C."/>
            <person name="Breuninger H."/>
            <person name="Symeonidi A."/>
            <person name="Radhakrishnan G.V."/>
            <person name="Van Nieuwerburgh F."/>
            <person name="Deforce D."/>
            <person name="Chang C."/>
            <person name="Karol K.G."/>
            <person name="Hedrich R."/>
            <person name="Ulvskov P."/>
            <person name="Glockner G."/>
            <person name="Delwiche C.F."/>
            <person name="Petrasek J."/>
            <person name="Van de Peer Y."/>
            <person name="Friml J."/>
            <person name="Beilby M."/>
            <person name="Dolan L."/>
            <person name="Kohara Y."/>
            <person name="Sugano S."/>
            <person name="Fujiyama A."/>
            <person name="Delaux P.-M."/>
            <person name="Quint M."/>
            <person name="TheiBen G."/>
            <person name="Hagemann M."/>
            <person name="Harholt J."/>
            <person name="Dunand C."/>
            <person name="Zachgo S."/>
            <person name="Langdale J."/>
            <person name="Maumus F."/>
            <person name="Straeten D.V.D."/>
            <person name="Gould S.B."/>
            <person name="Rensing S.A."/>
        </authorList>
    </citation>
    <scope>NUCLEOTIDE SEQUENCE [LARGE SCALE GENOMIC DNA]</scope>
    <source>
        <strain evidence="2 3">S276</strain>
    </source>
</reference>
<name>A0A388KYG8_CHABU</name>